<evidence type="ECO:0000313" key="3">
    <source>
        <dbReference type="EMBL" id="GLI26061.1"/>
    </source>
</evidence>
<name>A0A9W6CU16_9MICO</name>
<protein>
    <recommendedName>
        <fullName evidence="2">DUF4350 domain-containing protein</fullName>
    </recommendedName>
</protein>
<organism evidence="3 4">
    <name type="scientific">Agromyces rhizosphaerae</name>
    <dbReference type="NCBI Taxonomy" id="88374"/>
    <lineage>
        <taxon>Bacteria</taxon>
        <taxon>Bacillati</taxon>
        <taxon>Actinomycetota</taxon>
        <taxon>Actinomycetes</taxon>
        <taxon>Micrococcales</taxon>
        <taxon>Microbacteriaceae</taxon>
        <taxon>Agromyces</taxon>
    </lineage>
</organism>
<keyword evidence="1" id="KW-0472">Membrane</keyword>
<reference evidence="3" key="1">
    <citation type="submission" date="2022-12" db="EMBL/GenBank/DDBJ databases">
        <title>Reference genome sequencing for broad-spectrum identification of bacterial and archaeal isolates by mass spectrometry.</title>
        <authorList>
            <person name="Sekiguchi Y."/>
            <person name="Tourlousse D.M."/>
        </authorList>
    </citation>
    <scope>NUCLEOTIDE SEQUENCE</scope>
    <source>
        <strain evidence="3">14</strain>
    </source>
</reference>
<keyword evidence="1" id="KW-1133">Transmembrane helix</keyword>
<comment type="caution">
    <text evidence="3">The sequence shown here is derived from an EMBL/GenBank/DDBJ whole genome shotgun (WGS) entry which is preliminary data.</text>
</comment>
<dbReference type="AlphaFoldDB" id="A0A9W6CU16"/>
<feature type="domain" description="DUF4350" evidence="2">
    <location>
        <begin position="61"/>
        <end position="234"/>
    </location>
</feature>
<gene>
    <name evidence="3" type="ORF">ARHIZOSPH14_03030</name>
</gene>
<evidence type="ECO:0000313" key="4">
    <source>
        <dbReference type="Proteomes" id="UP001144396"/>
    </source>
</evidence>
<dbReference type="InterPro" id="IPR025646">
    <property type="entry name" value="DUF4350"/>
</dbReference>
<evidence type="ECO:0000259" key="2">
    <source>
        <dbReference type="Pfam" id="PF14258"/>
    </source>
</evidence>
<feature type="transmembrane region" description="Helical" evidence="1">
    <location>
        <begin position="28"/>
        <end position="48"/>
    </location>
</feature>
<sequence>MSAPAPASDVAPAETPTVRRALADRRGWIVVGALVLVAAIGVAVLQGAGAGTGRPLAVDGAAPAGGAAVASVLAEQGVQVTPADSLAAALPRAAGATVLLVDDLGLLEPARVAELADAADRLVVVAPTFAALEALAPGVRFGGVSAGPTDAPGCDLRAAVRAGALGGTGAVLTLDDEATDAGWRGCFPDETGAVRVAVGPGGDDPDVVLVAGTEVLANDTVTDAGNAALALGLLGAGDRLVWYQPGPGDVDGARPGIAELTPPWVSPVLLLLVATTVAAGVWRGRRFGPLVVERLPVVVRARETTEGRGRLYARSAARGRALDAMRIGALGRTAARVGLAGHAPAGDIADAAAALLGIDPARVRALLIGEPPADDAEFTRLARELDDLEERVAAAVRAPGASDDPTARPRNR</sequence>
<keyword evidence="4" id="KW-1185">Reference proteome</keyword>
<keyword evidence="1" id="KW-0812">Transmembrane</keyword>
<proteinExistence type="predicted"/>
<dbReference type="Pfam" id="PF14258">
    <property type="entry name" value="DUF4350"/>
    <property type="match status" value="1"/>
</dbReference>
<accession>A0A9W6CU16</accession>
<evidence type="ECO:0000256" key="1">
    <source>
        <dbReference type="SAM" id="Phobius"/>
    </source>
</evidence>
<dbReference type="Proteomes" id="UP001144396">
    <property type="component" value="Unassembled WGS sequence"/>
</dbReference>
<dbReference type="EMBL" id="BSDP01000001">
    <property type="protein sequence ID" value="GLI26061.1"/>
    <property type="molecule type" value="Genomic_DNA"/>
</dbReference>
<dbReference type="RefSeq" id="WP_281882059.1">
    <property type="nucleotide sequence ID" value="NZ_BSDP01000001.1"/>
</dbReference>